<dbReference type="RefSeq" id="WP_091351105.1">
    <property type="nucleotide sequence ID" value="NZ_FOIF01000038.1"/>
</dbReference>
<dbReference type="InterPro" id="IPR010377">
    <property type="entry name" value="YabA"/>
</dbReference>
<evidence type="ECO:0000256" key="3">
    <source>
        <dbReference type="ARBA" id="ARBA00022723"/>
    </source>
</evidence>
<organism evidence="7 8">
    <name type="scientific">Anaerobranca gottschalkii DSM 13577</name>
    <dbReference type="NCBI Taxonomy" id="1120990"/>
    <lineage>
        <taxon>Bacteria</taxon>
        <taxon>Bacillati</taxon>
        <taxon>Bacillota</taxon>
        <taxon>Clostridia</taxon>
        <taxon>Eubacteriales</taxon>
        <taxon>Proteinivoracaceae</taxon>
        <taxon>Anaerobranca</taxon>
    </lineage>
</organism>
<gene>
    <name evidence="7" type="ORF">SAMN03080614_103810</name>
</gene>
<dbReference type="GO" id="GO:0046872">
    <property type="term" value="F:metal ion binding"/>
    <property type="evidence" value="ECO:0007669"/>
    <property type="project" value="UniProtKB-KW"/>
</dbReference>
<dbReference type="AlphaFoldDB" id="A0A1I0BE63"/>
<feature type="coiled-coil region" evidence="6">
    <location>
        <begin position="5"/>
        <end position="46"/>
    </location>
</feature>
<dbReference type="PIRSF" id="PIRSF021439">
    <property type="entry name" value="DUF972"/>
    <property type="match status" value="1"/>
</dbReference>
<dbReference type="Proteomes" id="UP000243819">
    <property type="component" value="Unassembled WGS sequence"/>
</dbReference>
<reference evidence="8" key="1">
    <citation type="submission" date="2016-10" db="EMBL/GenBank/DDBJ databases">
        <authorList>
            <person name="Varghese N."/>
            <person name="Submissions S."/>
        </authorList>
    </citation>
    <scope>NUCLEOTIDE SEQUENCE [LARGE SCALE GENOMIC DNA]</scope>
    <source>
        <strain evidence="8">DSM 13577</strain>
    </source>
</reference>
<evidence type="ECO:0000313" key="7">
    <source>
        <dbReference type="EMBL" id="SET05138.1"/>
    </source>
</evidence>
<keyword evidence="2" id="KW-0235">DNA replication</keyword>
<evidence type="ECO:0000313" key="8">
    <source>
        <dbReference type="Proteomes" id="UP000243819"/>
    </source>
</evidence>
<evidence type="ECO:0000256" key="4">
    <source>
        <dbReference type="ARBA" id="ARBA00022833"/>
    </source>
</evidence>
<dbReference type="STRING" id="1120990.SAMN03080614_103810"/>
<evidence type="ECO:0000256" key="2">
    <source>
        <dbReference type="ARBA" id="ARBA00022705"/>
    </source>
</evidence>
<dbReference type="OrthoDB" id="2112130at2"/>
<keyword evidence="5" id="KW-0236">DNA replication inhibitor</keyword>
<keyword evidence="8" id="KW-1185">Reference proteome</keyword>
<evidence type="ECO:0000256" key="5">
    <source>
        <dbReference type="ARBA" id="ARBA00022880"/>
    </source>
</evidence>
<keyword evidence="4" id="KW-0862">Zinc</keyword>
<proteinExistence type="predicted"/>
<evidence type="ECO:0000256" key="1">
    <source>
        <dbReference type="ARBA" id="ARBA00022490"/>
    </source>
</evidence>
<accession>A0A1I0BE63</accession>
<dbReference type="Pfam" id="PF06156">
    <property type="entry name" value="YabA"/>
    <property type="match status" value="1"/>
</dbReference>
<dbReference type="GO" id="GO:0006260">
    <property type="term" value="P:DNA replication"/>
    <property type="evidence" value="ECO:0007669"/>
    <property type="project" value="UniProtKB-KW"/>
</dbReference>
<dbReference type="EMBL" id="FOIF01000038">
    <property type="protein sequence ID" value="SET05138.1"/>
    <property type="molecule type" value="Genomic_DNA"/>
</dbReference>
<dbReference type="GO" id="GO:0008156">
    <property type="term" value="P:negative regulation of DNA replication"/>
    <property type="evidence" value="ECO:0007669"/>
    <property type="project" value="UniProtKB-KW"/>
</dbReference>
<name>A0A1I0BE63_9FIRM</name>
<keyword evidence="3" id="KW-0479">Metal-binding</keyword>
<evidence type="ECO:0000256" key="6">
    <source>
        <dbReference type="SAM" id="Coils"/>
    </source>
</evidence>
<sequence length="99" mass="11841">MKEEIKNLEDLLEEFYRKLTAIKKQYNELLIENERLQKENKWLKEQLPYSKPKKEVSPIKEGQDALARLYNEGFHICHLHYGSLRTEGDCLFCISLLKK</sequence>
<protein>
    <submittedName>
        <fullName evidence="7">Regulator of replication initiation timing</fullName>
    </submittedName>
</protein>
<keyword evidence="6" id="KW-0175">Coiled coil</keyword>
<keyword evidence="1" id="KW-0963">Cytoplasm</keyword>